<evidence type="ECO:0000313" key="4">
    <source>
        <dbReference type="Proteomes" id="UP000327493"/>
    </source>
</evidence>
<keyword evidence="2" id="KW-1015">Disulfide bond</keyword>
<dbReference type="Proteomes" id="UP000327493">
    <property type="component" value="Chromosome 22"/>
</dbReference>
<evidence type="ECO:0008006" key="5">
    <source>
        <dbReference type="Google" id="ProtNLM"/>
    </source>
</evidence>
<dbReference type="PROSITE" id="PS50092">
    <property type="entry name" value="TSP1"/>
    <property type="match status" value="1"/>
</dbReference>
<dbReference type="Pfam" id="PF00090">
    <property type="entry name" value="TSP_1"/>
    <property type="match status" value="1"/>
</dbReference>
<proteinExistence type="predicted"/>
<dbReference type="FunFam" id="2.20.100.10:FF:000001">
    <property type="entry name" value="semaphorin-5A isoform X1"/>
    <property type="match status" value="1"/>
</dbReference>
<dbReference type="EMBL" id="VOFY01000022">
    <property type="protein sequence ID" value="KAA8580828.1"/>
    <property type="molecule type" value="Genomic_DNA"/>
</dbReference>
<evidence type="ECO:0000256" key="1">
    <source>
        <dbReference type="ARBA" id="ARBA00022737"/>
    </source>
</evidence>
<dbReference type="InterPro" id="IPR036383">
    <property type="entry name" value="TSP1_rpt_sf"/>
</dbReference>
<feature type="non-terminal residue" evidence="3">
    <location>
        <position position="87"/>
    </location>
</feature>
<dbReference type="SUPFAM" id="SSF82895">
    <property type="entry name" value="TSP-1 type 1 repeat"/>
    <property type="match status" value="1"/>
</dbReference>
<dbReference type="AlphaFoldDB" id="A0A5J5CGG6"/>
<protein>
    <recommendedName>
        <fullName evidence="5">Spondin-like TSP1 domain-containing protein</fullName>
    </recommendedName>
</protein>
<dbReference type="PANTHER" id="PTHR22906:SF21">
    <property type="entry name" value="SEMA DOMAIN-CONTAINING PROTEIN"/>
    <property type="match status" value="1"/>
</dbReference>
<keyword evidence="4" id="KW-1185">Reference proteome</keyword>
<dbReference type="PRINTS" id="PR01705">
    <property type="entry name" value="TSP1REPEAT"/>
</dbReference>
<keyword evidence="1" id="KW-0677">Repeat</keyword>
<accession>A0A5J5CGG6</accession>
<reference evidence="3 4" key="1">
    <citation type="submission" date="2019-08" db="EMBL/GenBank/DDBJ databases">
        <title>A chromosome-level genome assembly, high-density linkage maps, and genome scans reveal the genomic architecture of hybrid incompatibilities underlying speciation via character displacement in darters (Percidae: Etheostominae).</title>
        <authorList>
            <person name="Moran R.L."/>
            <person name="Catchen J.M."/>
            <person name="Fuller R.C."/>
        </authorList>
    </citation>
    <scope>NUCLEOTIDE SEQUENCE [LARGE SCALE GENOMIC DNA]</scope>
    <source>
        <strain evidence="3">EspeVRDwgs_2016</strain>
        <tissue evidence="3">Muscle</tissue>
    </source>
</reference>
<sequence length="87" mass="9696">MREIVIKHSVVRAEQQSGEVLRLGKISGHTVNGAWSSWSSWSQCSRDCSRGIRSRKRTCSNPEPKYGGQTCLGPAQEYQECNITPCP</sequence>
<evidence type="ECO:0000313" key="3">
    <source>
        <dbReference type="EMBL" id="KAA8580828.1"/>
    </source>
</evidence>
<dbReference type="PANTHER" id="PTHR22906">
    <property type="entry name" value="PROPERDIN"/>
    <property type="match status" value="1"/>
</dbReference>
<comment type="caution">
    <text evidence="3">The sequence shown here is derived from an EMBL/GenBank/DDBJ whole genome shotgun (WGS) entry which is preliminary data.</text>
</comment>
<dbReference type="SMART" id="SM00209">
    <property type="entry name" value="TSP1"/>
    <property type="match status" value="1"/>
</dbReference>
<name>A0A5J5CGG6_9PERO</name>
<organism evidence="3 4">
    <name type="scientific">Etheostoma spectabile</name>
    <name type="common">orangethroat darter</name>
    <dbReference type="NCBI Taxonomy" id="54343"/>
    <lineage>
        <taxon>Eukaryota</taxon>
        <taxon>Metazoa</taxon>
        <taxon>Chordata</taxon>
        <taxon>Craniata</taxon>
        <taxon>Vertebrata</taxon>
        <taxon>Euteleostomi</taxon>
        <taxon>Actinopterygii</taxon>
        <taxon>Neopterygii</taxon>
        <taxon>Teleostei</taxon>
        <taxon>Neoteleostei</taxon>
        <taxon>Acanthomorphata</taxon>
        <taxon>Eupercaria</taxon>
        <taxon>Perciformes</taxon>
        <taxon>Percoidei</taxon>
        <taxon>Percidae</taxon>
        <taxon>Etheostomatinae</taxon>
        <taxon>Etheostoma</taxon>
    </lineage>
</organism>
<dbReference type="Gene3D" id="2.20.100.10">
    <property type="entry name" value="Thrombospondin type-1 (TSP1) repeat"/>
    <property type="match status" value="1"/>
</dbReference>
<dbReference type="InterPro" id="IPR000884">
    <property type="entry name" value="TSP1_rpt"/>
</dbReference>
<evidence type="ECO:0000256" key="2">
    <source>
        <dbReference type="ARBA" id="ARBA00023157"/>
    </source>
</evidence>
<dbReference type="InterPro" id="IPR052065">
    <property type="entry name" value="Compl_asym_regulator"/>
</dbReference>
<gene>
    <name evidence="3" type="ORF">FQN60_013786</name>
</gene>